<gene>
    <name evidence="2" type="ORF">SAMN04488112_11730</name>
</gene>
<dbReference type="PANTHER" id="PTHR39179:SF3">
    <property type="entry name" value="COTS-RELATED PROTEIN"/>
    <property type="match status" value="1"/>
</dbReference>
<dbReference type="Pfam" id="PF01636">
    <property type="entry name" value="APH"/>
    <property type="match status" value="1"/>
</dbReference>
<dbReference type="InterPro" id="IPR002575">
    <property type="entry name" value="Aminoglycoside_PTrfase"/>
</dbReference>
<dbReference type="Gene3D" id="3.30.200.20">
    <property type="entry name" value="Phosphorylase Kinase, domain 1"/>
    <property type="match status" value="1"/>
</dbReference>
<reference evidence="2 3" key="1">
    <citation type="submission" date="2016-10" db="EMBL/GenBank/DDBJ databases">
        <authorList>
            <person name="de Groot N.N."/>
        </authorList>
    </citation>
    <scope>NUCLEOTIDE SEQUENCE [LARGE SCALE GENOMIC DNA]</scope>
    <source>
        <strain evidence="2 3">DSM 45514</strain>
    </source>
</reference>
<evidence type="ECO:0000313" key="2">
    <source>
        <dbReference type="EMBL" id="SDC80894.1"/>
    </source>
</evidence>
<proteinExistence type="predicted"/>
<dbReference type="Proteomes" id="UP000199387">
    <property type="component" value="Unassembled WGS sequence"/>
</dbReference>
<name>A0A1G6PMQ2_9BACL</name>
<dbReference type="AlphaFoldDB" id="A0A1G6PMQ2"/>
<keyword evidence="2" id="KW-0946">Virion</keyword>
<dbReference type="SUPFAM" id="SSF56112">
    <property type="entry name" value="Protein kinase-like (PK-like)"/>
    <property type="match status" value="1"/>
</dbReference>
<accession>A0A1G6PMQ2</accession>
<dbReference type="PANTHER" id="PTHR39179">
    <property type="entry name" value="SPORE COAT PROTEIN I"/>
    <property type="match status" value="1"/>
</dbReference>
<evidence type="ECO:0000259" key="1">
    <source>
        <dbReference type="Pfam" id="PF01636"/>
    </source>
</evidence>
<sequence length="337" mass="39762">MRPNKIVRQLSRRFGIPVKEMSIVKTGVYRVVTPGGKKYVFKRMAYPPARLRWIDRTLLRLRRDGSVPIVWRRPHKRWENRLFVRVKPQGPPYTINPWAKGRWPSPRSTKEMEACGRLLATFHRSGNNIAIPKKGQNNQMGRWPSYLRSELNVLRRVISKAKRNGFRSPLDKMLQKHGEEILQMGRAALRALKQSRYPSICQQRKATLCHGDGGPSNFLLHGNRLRLIDFETLRLDLPSYDLYRVIFNSCKDHHWNFTIARSILDGYQQVNQLQPSDFEMLKILLRFPRGMCKLIEHYDKKSAKEKRRIEREFPRILAEERKMNSFIKQLENYAQTG</sequence>
<dbReference type="Gene3D" id="3.90.1200.10">
    <property type="match status" value="1"/>
</dbReference>
<keyword evidence="3" id="KW-1185">Reference proteome</keyword>
<protein>
    <submittedName>
        <fullName evidence="2">Spore coat protein, CotS family</fullName>
    </submittedName>
</protein>
<evidence type="ECO:0000313" key="3">
    <source>
        <dbReference type="Proteomes" id="UP000199387"/>
    </source>
</evidence>
<dbReference type="GO" id="GO:0042601">
    <property type="term" value="C:endospore-forming forespore"/>
    <property type="evidence" value="ECO:0007669"/>
    <property type="project" value="TreeGrafter"/>
</dbReference>
<feature type="domain" description="Aminoglycoside phosphotransferase" evidence="1">
    <location>
        <begin position="28"/>
        <end position="252"/>
    </location>
</feature>
<dbReference type="EMBL" id="FMZA01000017">
    <property type="protein sequence ID" value="SDC80894.1"/>
    <property type="molecule type" value="Genomic_DNA"/>
</dbReference>
<organism evidence="2 3">
    <name type="scientific">Melghirimyces thermohalophilus</name>
    <dbReference type="NCBI Taxonomy" id="1236220"/>
    <lineage>
        <taxon>Bacteria</taxon>
        <taxon>Bacillati</taxon>
        <taxon>Bacillota</taxon>
        <taxon>Bacilli</taxon>
        <taxon>Bacillales</taxon>
        <taxon>Thermoactinomycetaceae</taxon>
        <taxon>Melghirimyces</taxon>
    </lineage>
</organism>
<dbReference type="RefSeq" id="WP_091571653.1">
    <property type="nucleotide sequence ID" value="NZ_FMZA01000017.1"/>
</dbReference>
<dbReference type="InterPro" id="IPR011009">
    <property type="entry name" value="Kinase-like_dom_sf"/>
</dbReference>
<dbReference type="InterPro" id="IPR047175">
    <property type="entry name" value="CotS-like"/>
</dbReference>
<dbReference type="STRING" id="1236220.SAMN04488112_11730"/>
<keyword evidence="2" id="KW-0167">Capsid protein</keyword>
<dbReference type="OrthoDB" id="9771902at2"/>